<evidence type="ECO:0000313" key="4">
    <source>
        <dbReference type="Proteomes" id="UP000186922"/>
    </source>
</evidence>
<evidence type="ECO:0000313" key="3">
    <source>
        <dbReference type="EMBL" id="GAV07326.1"/>
    </source>
</evidence>
<dbReference type="AlphaFoldDB" id="A0A1D1W242"/>
<dbReference type="Proteomes" id="UP000186922">
    <property type="component" value="Unassembled WGS sequence"/>
</dbReference>
<feature type="compositionally biased region" description="Pro residues" evidence="1">
    <location>
        <begin position="489"/>
        <end position="511"/>
    </location>
</feature>
<protein>
    <recommendedName>
        <fullName evidence="5">Sema domain-containing protein</fullName>
    </recommendedName>
</protein>
<feature type="region of interest" description="Disordered" evidence="1">
    <location>
        <begin position="777"/>
        <end position="798"/>
    </location>
</feature>
<feature type="region of interest" description="Disordered" evidence="1">
    <location>
        <begin position="1070"/>
        <end position="1104"/>
    </location>
</feature>
<feature type="compositionally biased region" description="Low complexity" evidence="1">
    <location>
        <begin position="880"/>
        <end position="898"/>
    </location>
</feature>
<feature type="compositionally biased region" description="Low complexity" evidence="1">
    <location>
        <begin position="905"/>
        <end position="919"/>
    </location>
</feature>
<dbReference type="EMBL" id="BDGG01000015">
    <property type="protein sequence ID" value="GAV07326.1"/>
    <property type="molecule type" value="Genomic_DNA"/>
</dbReference>
<accession>A0A1D1W242</accession>
<feature type="compositionally biased region" description="Basic and acidic residues" evidence="1">
    <location>
        <begin position="955"/>
        <end position="978"/>
    </location>
</feature>
<evidence type="ECO:0000256" key="2">
    <source>
        <dbReference type="SAM" id="SignalP"/>
    </source>
</evidence>
<organism evidence="3 4">
    <name type="scientific">Ramazzottius varieornatus</name>
    <name type="common">Water bear</name>
    <name type="synonym">Tardigrade</name>
    <dbReference type="NCBI Taxonomy" id="947166"/>
    <lineage>
        <taxon>Eukaryota</taxon>
        <taxon>Metazoa</taxon>
        <taxon>Ecdysozoa</taxon>
        <taxon>Tardigrada</taxon>
        <taxon>Eutardigrada</taxon>
        <taxon>Parachela</taxon>
        <taxon>Hypsibioidea</taxon>
        <taxon>Ramazzottiidae</taxon>
        <taxon>Ramazzottius</taxon>
    </lineage>
</organism>
<reference evidence="3 4" key="1">
    <citation type="journal article" date="2016" name="Nat. Commun.">
        <title>Extremotolerant tardigrade genome and improved radiotolerance of human cultured cells by tardigrade-unique protein.</title>
        <authorList>
            <person name="Hashimoto T."/>
            <person name="Horikawa D.D."/>
            <person name="Saito Y."/>
            <person name="Kuwahara H."/>
            <person name="Kozuka-Hata H."/>
            <person name="Shin-I T."/>
            <person name="Minakuchi Y."/>
            <person name="Ohishi K."/>
            <person name="Motoyama A."/>
            <person name="Aizu T."/>
            <person name="Enomoto A."/>
            <person name="Kondo K."/>
            <person name="Tanaka S."/>
            <person name="Hara Y."/>
            <person name="Koshikawa S."/>
            <person name="Sagara H."/>
            <person name="Miura T."/>
            <person name="Yokobori S."/>
            <person name="Miyagawa K."/>
            <person name="Suzuki Y."/>
            <person name="Kubo T."/>
            <person name="Oyama M."/>
            <person name="Kohara Y."/>
            <person name="Fujiyama A."/>
            <person name="Arakawa K."/>
            <person name="Katayama T."/>
            <person name="Toyoda A."/>
            <person name="Kunieda T."/>
        </authorList>
    </citation>
    <scope>NUCLEOTIDE SEQUENCE [LARGE SCALE GENOMIC DNA]</scope>
    <source>
        <strain evidence="3 4">YOKOZUNA-1</strain>
    </source>
</reference>
<feature type="compositionally biased region" description="Polar residues" evidence="1">
    <location>
        <begin position="867"/>
        <end position="878"/>
    </location>
</feature>
<feature type="compositionally biased region" description="Low complexity" evidence="1">
    <location>
        <begin position="995"/>
        <end position="1008"/>
    </location>
</feature>
<feature type="chain" id="PRO_5008899140" description="Sema domain-containing protein" evidence="2">
    <location>
        <begin position="35"/>
        <end position="1104"/>
    </location>
</feature>
<keyword evidence="4" id="KW-1185">Reference proteome</keyword>
<name>A0A1D1W242_RAMVA</name>
<feature type="region of interest" description="Disordered" evidence="1">
    <location>
        <begin position="844"/>
        <end position="1008"/>
    </location>
</feature>
<sequence length="1104" mass="118210">MKYQPRCIMRHPGIPGLFALFCIFVSESWPTVQAASACDDQLAGCGPSCVATERILNLYGLYGSASVLFLLPKTNSFYSLCYSRTTNTQPAISEIFCLTGRMDELQAVQPRYVTTVRGRCTNLQGFVADDSQYVIVFRESKEPMLHEVLLGQDRAVTFSFIHMVGSDGSTYAKITYPGSQGAVVATTGSRQYCHSGDGTCAHSHVYILSVDTLTQCTALQSIPGEHVAGWSDDGVAYYVFASDVPNTPDMFTLQLFRVSVLPTGDCLLEMMQEISFGQPLCGVRSLEIIRSFDARTFLLVASQRCAGGNYPSTEGNIFIKEWSRQAKGLIDSQSGRELPQTSSVVKITSVSPHFFICQRHSEPSTVNVPTLPLSAPVVSTIRIHNQAPINAVLAPNKDVFVTHVTSVGSVVVDWISCSLNTNQKPSNFSLTSYTGKRQDYSPIGMSPYEDAARMVGRPVYVPDPPSNPPGFLYGPQAMLPQHQFRQSVIPPPPPPRLSLPPSAPSIAPVPSPKATDLQASQQSPTSSDLAKLAATAAAVSSNPNRLTADNHTLYDHPEQPEVWRVIPPLRPYIPVRLEVPPQIQSWPVETGQDYAGPRSDPYQPTGPFYPPPPQMISFPPNPYGQSGLPYGAPQYPGMYPAIDYGNQAVNSPPNPYFPGNVPNSFGYPPRPYDNTLPQPTGYAPRYPVSRPQKTSYESRPEVVFQPTKLRHVIIPQQLPSAYSVAQPDLIFSETVNSIPYPVVPEQNATTEEPATIVIVPAEETTTAATVTTEAVVTDNTQQEPAGTAEPRSTATTPEESVVARLGLRLAQLITTSPSLLTATEPAATDDTTVTIPSLLTGTEPVVTDDTTVTKPSLLTGTEPVATDDTTVTKPSLLTGTEPAAADVTEVTTTAPAELATDEETAASSSTGASSSGDSTMPSTMTDIASFSATGSRSHPQKSHPEDEAAEWEDTGFEKVDSAGDHDEITETSTTKETHAAGNTTEALKAGDGSATREASTMEATTAETTIKTTTTETVIEREEGTTDVTSTTAVPREEASKLEVDATKTEHVATEGAVTEIIFVTSTTLESSTTETSAISAGSTAAFSSSETSTVESSTVPSLL</sequence>
<feature type="compositionally biased region" description="Polar residues" evidence="1">
    <location>
        <begin position="778"/>
        <end position="798"/>
    </location>
</feature>
<keyword evidence="2" id="KW-0732">Signal</keyword>
<proteinExistence type="predicted"/>
<gene>
    <name evidence="3" type="primary">RvY_17172-1</name>
    <name evidence="3" type="synonym">RvY_17172.1</name>
    <name evidence="3" type="ORF">RvY_17172</name>
</gene>
<feature type="signal peptide" evidence="2">
    <location>
        <begin position="1"/>
        <end position="34"/>
    </location>
</feature>
<dbReference type="OrthoDB" id="10639794at2759"/>
<comment type="caution">
    <text evidence="3">The sequence shown here is derived from an EMBL/GenBank/DDBJ whole genome shotgun (WGS) entry which is preliminary data.</text>
</comment>
<feature type="region of interest" description="Disordered" evidence="1">
    <location>
        <begin position="485"/>
        <end position="531"/>
    </location>
</feature>
<evidence type="ECO:0000256" key="1">
    <source>
        <dbReference type="SAM" id="MobiDB-lite"/>
    </source>
</evidence>
<dbReference type="STRING" id="947166.A0A1D1W242"/>
<evidence type="ECO:0008006" key="5">
    <source>
        <dbReference type="Google" id="ProtNLM"/>
    </source>
</evidence>
<feature type="compositionally biased region" description="Polar residues" evidence="1">
    <location>
        <begin position="920"/>
        <end position="937"/>
    </location>
</feature>